<feature type="compositionally biased region" description="Polar residues" evidence="1">
    <location>
        <begin position="1"/>
        <end position="25"/>
    </location>
</feature>
<evidence type="ECO:0000259" key="2">
    <source>
        <dbReference type="Pfam" id="PF12697"/>
    </source>
</evidence>
<dbReference type="Proteomes" id="UP000775872">
    <property type="component" value="Unassembled WGS sequence"/>
</dbReference>
<evidence type="ECO:0000313" key="4">
    <source>
        <dbReference type="Proteomes" id="UP000775872"/>
    </source>
</evidence>
<gene>
    <name evidence="3" type="ORF">CSOL1703_00000247</name>
</gene>
<dbReference type="PANTHER" id="PTHR43194:SF4">
    <property type="entry name" value="AB HYDROLASE-1 DOMAIN-CONTAINING PROTEIN"/>
    <property type="match status" value="1"/>
</dbReference>
<reference evidence="3 4" key="2">
    <citation type="submission" date="2021-10" db="EMBL/GenBank/DDBJ databases">
        <authorList>
            <person name="Piombo E."/>
        </authorList>
    </citation>
    <scope>NUCLEOTIDE SEQUENCE [LARGE SCALE GENOMIC DNA]</scope>
</reference>
<dbReference type="SUPFAM" id="SSF53474">
    <property type="entry name" value="alpha/beta-Hydrolases"/>
    <property type="match status" value="1"/>
</dbReference>
<dbReference type="InterPro" id="IPR050228">
    <property type="entry name" value="Carboxylesterase_BioH"/>
</dbReference>
<dbReference type="OrthoDB" id="9978720at2759"/>
<feature type="domain" description="AB hydrolase-1" evidence="2">
    <location>
        <begin position="71"/>
        <end position="285"/>
    </location>
</feature>
<dbReference type="PANTHER" id="PTHR43194">
    <property type="entry name" value="HYDROLASE ALPHA/BETA FOLD FAMILY"/>
    <property type="match status" value="1"/>
</dbReference>
<dbReference type="Gene3D" id="3.40.50.1820">
    <property type="entry name" value="alpha/beta hydrolase"/>
    <property type="match status" value="1"/>
</dbReference>
<accession>A0A9N9Z3B6</accession>
<name>A0A9N9Z3B6_9HYPO</name>
<dbReference type="InterPro" id="IPR000073">
    <property type="entry name" value="AB_hydrolase_1"/>
</dbReference>
<dbReference type="InterPro" id="IPR029058">
    <property type="entry name" value="AB_hydrolase_fold"/>
</dbReference>
<reference evidence="4" key="1">
    <citation type="submission" date="2019-06" db="EMBL/GenBank/DDBJ databases">
        <authorList>
            <person name="Broberg M."/>
        </authorList>
    </citation>
    <scope>NUCLEOTIDE SEQUENCE [LARGE SCALE GENOMIC DNA]</scope>
</reference>
<dbReference type="Pfam" id="PF12697">
    <property type="entry name" value="Abhydrolase_6"/>
    <property type="match status" value="1"/>
</dbReference>
<proteinExistence type="predicted"/>
<dbReference type="AlphaFoldDB" id="A0A9N9Z3B6"/>
<keyword evidence="4" id="KW-1185">Reference proteome</keyword>
<organism evidence="3 4">
    <name type="scientific">Clonostachys solani</name>
    <dbReference type="NCBI Taxonomy" id="160281"/>
    <lineage>
        <taxon>Eukaryota</taxon>
        <taxon>Fungi</taxon>
        <taxon>Dikarya</taxon>
        <taxon>Ascomycota</taxon>
        <taxon>Pezizomycotina</taxon>
        <taxon>Sordariomycetes</taxon>
        <taxon>Hypocreomycetidae</taxon>
        <taxon>Hypocreales</taxon>
        <taxon>Bionectriaceae</taxon>
        <taxon>Clonostachys</taxon>
    </lineage>
</organism>
<comment type="caution">
    <text evidence="3">The sequence shown here is derived from an EMBL/GenBank/DDBJ whole genome shotgun (WGS) entry which is preliminary data.</text>
</comment>
<sequence length="477" mass="52708">MVLSQGDNGSSLPSASHQQQIQQPAGSLEPPCRRKTFYIHPEWPRGLRTHLSGHMYVESLEPENVTQPYPLVLIHGDFHSGKVWLDKPDGNPGWAAYFLKQGYHVYLVDLPGVGRSGKHPSAMGGNMAKLSSLTPQTVEQELTCPEKYPWHQASSWETVARHTQWPGRQTQAQEALSALLQRTGKAVLIGEGTGCIMAWLTTDVMHGLVAGVLSIEPSGPPFGSARSRGRLYGHRAVFDPEVREWGLADIPLTYDPPLPKPEAIIPDPTVDRRNNPLFPLCEYTNPEDPRKSCFMQNPVRVTDGGEMIFHQLIHLKKVPHAVITAEASSHSIFDWATVAFMKQAGLQVNWLRLEQLCIRGNGRLMFLEKNSDEIALVLHKWMARLPAVQQRMVVPAPAPALETIPKPVPGPKSAPAPVSEVANGVVSSSCLWTLFWGKLMMNMVIKHTINSGPSSTPVVQPQGVEAQHQIEAGWQFV</sequence>
<dbReference type="EMBL" id="CABFOC020000035">
    <property type="protein sequence ID" value="CAH0048304.1"/>
    <property type="molecule type" value="Genomic_DNA"/>
</dbReference>
<evidence type="ECO:0000256" key="1">
    <source>
        <dbReference type="SAM" id="MobiDB-lite"/>
    </source>
</evidence>
<feature type="region of interest" description="Disordered" evidence="1">
    <location>
        <begin position="1"/>
        <end position="32"/>
    </location>
</feature>
<evidence type="ECO:0000313" key="3">
    <source>
        <dbReference type="EMBL" id="CAH0048304.1"/>
    </source>
</evidence>
<protein>
    <recommendedName>
        <fullName evidence="2">AB hydrolase-1 domain-containing protein</fullName>
    </recommendedName>
</protein>